<dbReference type="SMART" id="SM00382">
    <property type="entry name" value="AAA"/>
    <property type="match status" value="1"/>
</dbReference>
<dbReference type="PANTHER" id="PTHR43297">
    <property type="entry name" value="OLIGOPEPTIDE TRANSPORT ATP-BINDING PROTEIN APPD"/>
    <property type="match status" value="1"/>
</dbReference>
<evidence type="ECO:0000259" key="9">
    <source>
        <dbReference type="PROSITE" id="PS50893"/>
    </source>
</evidence>
<dbReference type="CDD" id="cd03257">
    <property type="entry name" value="ABC_NikE_OppD_transporters"/>
    <property type="match status" value="1"/>
</dbReference>
<evidence type="ECO:0000256" key="8">
    <source>
        <dbReference type="ARBA" id="ARBA00023136"/>
    </source>
</evidence>
<protein>
    <submittedName>
        <fullName evidence="10">ABC transporter ATP-binding protein</fullName>
    </submittedName>
</protein>
<dbReference type="PANTHER" id="PTHR43297:SF14">
    <property type="entry name" value="ATPASE AAA-TYPE CORE DOMAIN-CONTAINING PROTEIN"/>
    <property type="match status" value="1"/>
</dbReference>
<dbReference type="SUPFAM" id="SSF52540">
    <property type="entry name" value="P-loop containing nucleoside triphosphate hydrolases"/>
    <property type="match status" value="1"/>
</dbReference>
<keyword evidence="6 10" id="KW-0067">ATP-binding</keyword>
<dbReference type="PROSITE" id="PS00211">
    <property type="entry name" value="ABC_TRANSPORTER_1"/>
    <property type="match status" value="1"/>
</dbReference>
<gene>
    <name evidence="11" type="ORF">OB955_12360</name>
    <name evidence="10" type="ORF">OB960_13525</name>
</gene>
<evidence type="ECO:0000313" key="10">
    <source>
        <dbReference type="EMBL" id="MCU4742417.1"/>
    </source>
</evidence>
<dbReference type="RefSeq" id="WP_338004240.1">
    <property type="nucleotide sequence ID" value="NZ_JAOPKA010000008.1"/>
</dbReference>
<keyword evidence="8" id="KW-0472">Membrane</keyword>
<keyword evidence="3" id="KW-1003">Cell membrane</keyword>
<dbReference type="Pfam" id="PF00005">
    <property type="entry name" value="ABC_tran"/>
    <property type="match status" value="1"/>
</dbReference>
<dbReference type="EMBL" id="JAOPKA010000008">
    <property type="protein sequence ID" value="MCU4742417.1"/>
    <property type="molecule type" value="Genomic_DNA"/>
</dbReference>
<dbReference type="GO" id="GO:0005886">
    <property type="term" value="C:plasma membrane"/>
    <property type="evidence" value="ECO:0007669"/>
    <property type="project" value="UniProtKB-SubCell"/>
</dbReference>
<evidence type="ECO:0000256" key="6">
    <source>
        <dbReference type="ARBA" id="ARBA00022840"/>
    </source>
</evidence>
<organism evidence="10 13">
    <name type="scientific">Natronoglomus mannanivorans</name>
    <dbReference type="NCBI Taxonomy" id="2979990"/>
    <lineage>
        <taxon>Archaea</taxon>
        <taxon>Methanobacteriati</taxon>
        <taxon>Methanobacteriota</taxon>
        <taxon>Stenosarchaea group</taxon>
        <taxon>Halobacteria</taxon>
        <taxon>Halobacteriales</taxon>
        <taxon>Natrialbaceae</taxon>
        <taxon>Natronoglomus</taxon>
    </lineage>
</organism>
<dbReference type="Gene3D" id="3.40.50.300">
    <property type="entry name" value="P-loop containing nucleotide triphosphate hydrolases"/>
    <property type="match status" value="1"/>
</dbReference>
<dbReference type="Pfam" id="PF08352">
    <property type="entry name" value="oligo_HPY"/>
    <property type="match status" value="1"/>
</dbReference>
<dbReference type="GO" id="GO:0015833">
    <property type="term" value="P:peptide transport"/>
    <property type="evidence" value="ECO:0007669"/>
    <property type="project" value="InterPro"/>
</dbReference>
<dbReference type="InterPro" id="IPR017871">
    <property type="entry name" value="ABC_transporter-like_CS"/>
</dbReference>
<dbReference type="GO" id="GO:0005524">
    <property type="term" value="F:ATP binding"/>
    <property type="evidence" value="ECO:0007669"/>
    <property type="project" value="UniProtKB-KW"/>
</dbReference>
<name>A0AAP3E2V8_9EURY</name>
<dbReference type="FunFam" id="3.40.50.300:FF:000016">
    <property type="entry name" value="Oligopeptide ABC transporter ATP-binding component"/>
    <property type="match status" value="1"/>
</dbReference>
<dbReference type="InterPro" id="IPR003593">
    <property type="entry name" value="AAA+_ATPase"/>
</dbReference>
<feature type="domain" description="ABC transporter" evidence="9">
    <location>
        <begin position="22"/>
        <end position="272"/>
    </location>
</feature>
<keyword evidence="2" id="KW-0813">Transport</keyword>
<dbReference type="PROSITE" id="PS50893">
    <property type="entry name" value="ABC_TRANSPORTER_2"/>
    <property type="match status" value="1"/>
</dbReference>
<dbReference type="InterPro" id="IPR027417">
    <property type="entry name" value="P-loop_NTPase"/>
</dbReference>
<evidence type="ECO:0000256" key="4">
    <source>
        <dbReference type="ARBA" id="ARBA00022519"/>
    </source>
</evidence>
<comment type="caution">
    <text evidence="10">The sequence shown here is derived from an EMBL/GenBank/DDBJ whole genome shotgun (WGS) entry which is preliminary data.</text>
</comment>
<evidence type="ECO:0000256" key="1">
    <source>
        <dbReference type="ARBA" id="ARBA00004202"/>
    </source>
</evidence>
<dbReference type="AlphaFoldDB" id="A0AAP3E2V8"/>
<sequence length="353" mass="39654">MFETSESTVSDTRSTQDPILEVRDANVTFRMGRGQARVMDDINIDIYRGETLGIVGESGCGKSVFASSLLNAVEDPGQLSGEITYYPENGDPVDLLELGTSDLKRVRWREIATVFQGAMSSFNPTKPVKSHFEETLEAHNEDKEEGMERTREVMRDLNLDPERVLNTYQHELSGGQRQRVLLALSLLLEPEVIVLDEPTAALDLLMQRSILRLLHDIKDEYDLTLVFITHDLPVVSGFADRLGVMYAFDFVELGETEDVMRHGAHPYTRALIRSTPTLDMAIEDIDTVDGSSPDPINIPSGCSYHPRCPISDDRCEIEEPELLTFEDDQQVACFYPEKAKREIDIPLSGGEDR</sequence>
<proteinExistence type="predicted"/>
<dbReference type="EMBL" id="JAOPKB010000006">
    <property type="protein sequence ID" value="MCU4973530.1"/>
    <property type="molecule type" value="Genomic_DNA"/>
</dbReference>
<evidence type="ECO:0000256" key="2">
    <source>
        <dbReference type="ARBA" id="ARBA00022448"/>
    </source>
</evidence>
<dbReference type="GO" id="GO:0016887">
    <property type="term" value="F:ATP hydrolysis activity"/>
    <property type="evidence" value="ECO:0007669"/>
    <property type="project" value="InterPro"/>
</dbReference>
<keyword evidence="5" id="KW-0547">Nucleotide-binding</keyword>
<evidence type="ECO:0000256" key="5">
    <source>
        <dbReference type="ARBA" id="ARBA00022741"/>
    </source>
</evidence>
<dbReference type="InterPro" id="IPR003439">
    <property type="entry name" value="ABC_transporter-like_ATP-bd"/>
</dbReference>
<keyword evidence="4" id="KW-0997">Cell inner membrane</keyword>
<dbReference type="Proteomes" id="UP001321018">
    <property type="component" value="Unassembled WGS sequence"/>
</dbReference>
<dbReference type="Proteomes" id="UP001320972">
    <property type="component" value="Unassembled WGS sequence"/>
</dbReference>
<evidence type="ECO:0000313" key="11">
    <source>
        <dbReference type="EMBL" id="MCU4973530.1"/>
    </source>
</evidence>
<reference evidence="10 12" key="1">
    <citation type="submission" date="2022-09" db="EMBL/GenBank/DDBJ databases">
        <title>Enrichment on poylsaccharides allowed isolation of novel metabolic and taxonomic groups of Haloarchaea.</title>
        <authorList>
            <person name="Sorokin D.Y."/>
            <person name="Elcheninov A.G."/>
            <person name="Khizhniak T.V."/>
            <person name="Kolganova T.V."/>
            <person name="Kublanov I.V."/>
        </authorList>
    </citation>
    <scope>NUCLEOTIDE SEQUENCE</scope>
    <source>
        <strain evidence="11 12">AArc-m2/3/4</strain>
        <strain evidence="10">AArc-xg1-1</strain>
    </source>
</reference>
<keyword evidence="7" id="KW-1278">Translocase</keyword>
<evidence type="ECO:0000256" key="7">
    <source>
        <dbReference type="ARBA" id="ARBA00022967"/>
    </source>
</evidence>
<dbReference type="NCBIfam" id="TIGR01727">
    <property type="entry name" value="oligo_HPY"/>
    <property type="match status" value="1"/>
</dbReference>
<dbReference type="InterPro" id="IPR050388">
    <property type="entry name" value="ABC_Ni/Peptide_Import"/>
</dbReference>
<comment type="subcellular location">
    <subcellularLocation>
        <location evidence="1">Cell membrane</location>
        <topology evidence="1">Peripheral membrane protein</topology>
    </subcellularLocation>
</comment>
<evidence type="ECO:0000313" key="12">
    <source>
        <dbReference type="Proteomes" id="UP001320972"/>
    </source>
</evidence>
<keyword evidence="12" id="KW-1185">Reference proteome</keyword>
<evidence type="ECO:0000256" key="3">
    <source>
        <dbReference type="ARBA" id="ARBA00022475"/>
    </source>
</evidence>
<accession>A0AAP3E2V8</accession>
<dbReference type="InterPro" id="IPR013563">
    <property type="entry name" value="Oligopep_ABC_C"/>
</dbReference>
<evidence type="ECO:0000313" key="13">
    <source>
        <dbReference type="Proteomes" id="UP001321018"/>
    </source>
</evidence>